<dbReference type="InterPro" id="IPR036047">
    <property type="entry name" value="F-box-like_dom_sf"/>
</dbReference>
<evidence type="ECO:0000313" key="5">
    <source>
        <dbReference type="Proteomes" id="UP000615446"/>
    </source>
</evidence>
<proteinExistence type="predicted"/>
<dbReference type="InterPro" id="IPR015915">
    <property type="entry name" value="Kelch-typ_b-propeller"/>
</dbReference>
<gene>
    <name evidence="4" type="ORF">RCL2_001189200</name>
</gene>
<dbReference type="AlphaFoldDB" id="A0A8H3QKX3"/>
<dbReference type="Proteomes" id="UP000615446">
    <property type="component" value="Unassembled WGS sequence"/>
</dbReference>
<dbReference type="PANTHER" id="PTHR47435:SF4">
    <property type="entry name" value="KELCH REPEAT PROTEIN (AFU_ORTHOLOGUE AFUA_5G12780)"/>
    <property type="match status" value="1"/>
</dbReference>
<dbReference type="Pfam" id="PF24681">
    <property type="entry name" value="Kelch_KLHDC2_KLHL20_DRC7"/>
    <property type="match status" value="1"/>
</dbReference>
<organism evidence="4 5">
    <name type="scientific">Rhizophagus clarus</name>
    <dbReference type="NCBI Taxonomy" id="94130"/>
    <lineage>
        <taxon>Eukaryota</taxon>
        <taxon>Fungi</taxon>
        <taxon>Fungi incertae sedis</taxon>
        <taxon>Mucoromycota</taxon>
        <taxon>Glomeromycotina</taxon>
        <taxon>Glomeromycetes</taxon>
        <taxon>Glomerales</taxon>
        <taxon>Glomeraceae</taxon>
        <taxon>Rhizophagus</taxon>
    </lineage>
</organism>
<evidence type="ECO:0000256" key="1">
    <source>
        <dbReference type="ARBA" id="ARBA00022737"/>
    </source>
</evidence>
<dbReference type="SUPFAM" id="SSF117281">
    <property type="entry name" value="Kelch motif"/>
    <property type="match status" value="1"/>
</dbReference>
<evidence type="ECO:0000256" key="2">
    <source>
        <dbReference type="ARBA" id="ARBA00023004"/>
    </source>
</evidence>
<keyword evidence="2" id="KW-0408">Iron</keyword>
<dbReference type="OrthoDB" id="10250130at2759"/>
<dbReference type="EMBL" id="BLAL01000086">
    <property type="protein sequence ID" value="GES84800.1"/>
    <property type="molecule type" value="Genomic_DNA"/>
</dbReference>
<dbReference type="GO" id="GO:0019760">
    <property type="term" value="P:glucosinolate metabolic process"/>
    <property type="evidence" value="ECO:0007669"/>
    <property type="project" value="UniProtKB-ARBA"/>
</dbReference>
<dbReference type="PANTHER" id="PTHR47435">
    <property type="entry name" value="KELCH REPEAT PROTEIN (AFU_ORTHOLOGUE AFUA_5G12780)"/>
    <property type="match status" value="1"/>
</dbReference>
<dbReference type="InterPro" id="IPR001810">
    <property type="entry name" value="F-box_dom"/>
</dbReference>
<dbReference type="Gene3D" id="2.120.10.80">
    <property type="entry name" value="Kelch-type beta propeller"/>
    <property type="match status" value="1"/>
</dbReference>
<reference evidence="4" key="1">
    <citation type="submission" date="2019-10" db="EMBL/GenBank/DDBJ databases">
        <title>Conservation and host-specific expression of non-tandemly repeated heterogenous ribosome RNA gene in arbuscular mycorrhizal fungi.</title>
        <authorList>
            <person name="Maeda T."/>
            <person name="Kobayashi Y."/>
            <person name="Nakagawa T."/>
            <person name="Ezawa T."/>
            <person name="Yamaguchi K."/>
            <person name="Bino T."/>
            <person name="Nishimoto Y."/>
            <person name="Shigenobu S."/>
            <person name="Kawaguchi M."/>
        </authorList>
    </citation>
    <scope>NUCLEOTIDE SEQUENCE</scope>
    <source>
        <strain evidence="4">HR1</strain>
    </source>
</reference>
<dbReference type="SUPFAM" id="SSF81383">
    <property type="entry name" value="F-box domain"/>
    <property type="match status" value="1"/>
</dbReference>
<feature type="domain" description="F-box" evidence="3">
    <location>
        <begin position="45"/>
        <end position="97"/>
    </location>
</feature>
<name>A0A8H3QKX3_9GLOM</name>
<sequence>MTQNYKIAKKLFSLSLDISFLTLYDVIHMISINMVTKKRLHNESNNALLKLPTEIFYDIMDMLFIRDLQNLSWTCRLLYHITRKYHFGVISPIWESEEISHIDIPVTYYRHGVWLNDIFYLPIFHIENPFCWLIDLTIKPIKWFQKPLIIEPGSELYYEPTRYYAAAAIKNSIYIFGGENINKGITTNIFYELNVSTFTLRVINENNVTPSPRMMHTLDVIDNHRLAMFGGLIIDDKNLSYDSKDFAIYDIKTKNWNCYAQESNIPYQRSLPCSHITKGKLYIYGGQKYKFFSNSSEIHDDEDISVFDFYKEKWYKLLNLSSIDGRSSKMLLPPDWILTSSTYQRPVPGKRIFAGMFTMNNRIAIFGGSKKDDWFNEKELNRPWELMYLLSTVNHHWEYVRIKNLPQIEVLTIYWKGWNVHEGLFLIGKDKNEGNLIMGWVKDSKFII</sequence>
<protein>
    <submittedName>
        <fullName evidence="4">Kelch domain-containing protein 3 isoform X1</fullName>
    </submittedName>
</protein>
<evidence type="ECO:0000259" key="3">
    <source>
        <dbReference type="PROSITE" id="PS50181"/>
    </source>
</evidence>
<comment type="caution">
    <text evidence="4">The sequence shown here is derived from an EMBL/GenBank/DDBJ whole genome shotgun (WGS) entry which is preliminary data.</text>
</comment>
<keyword evidence="1" id="KW-0677">Repeat</keyword>
<evidence type="ECO:0000313" key="4">
    <source>
        <dbReference type="EMBL" id="GES84800.1"/>
    </source>
</evidence>
<dbReference type="PROSITE" id="PS50181">
    <property type="entry name" value="FBOX"/>
    <property type="match status" value="1"/>
</dbReference>
<accession>A0A8H3QKX3</accession>